<dbReference type="EC" id="2.7.10.2" evidence="12"/>
<dbReference type="SUPFAM" id="SSF52540">
    <property type="entry name" value="P-loop containing nucleoside triphosphate hydrolases"/>
    <property type="match status" value="1"/>
</dbReference>
<evidence type="ECO:0000256" key="6">
    <source>
        <dbReference type="ARBA" id="ARBA00022989"/>
    </source>
</evidence>
<comment type="caution">
    <text evidence="12">The sequence shown here is derived from an EMBL/GenBank/DDBJ whole genome shotgun (WGS) entry which is preliminary data.</text>
</comment>
<keyword evidence="8" id="KW-0175">Coiled coil</keyword>
<protein>
    <submittedName>
        <fullName evidence="12">Polysaccharide biosynthesis tyrosine autokinase</fullName>
        <ecNumber evidence="12">2.7.10.2</ecNumber>
    </submittedName>
</protein>
<keyword evidence="4" id="KW-0547">Nucleotide-binding</keyword>
<organism evidence="12 13">
    <name type="scientific">Pedobacter agri</name>
    <dbReference type="NCBI Taxonomy" id="454586"/>
    <lineage>
        <taxon>Bacteria</taxon>
        <taxon>Pseudomonadati</taxon>
        <taxon>Bacteroidota</taxon>
        <taxon>Sphingobacteriia</taxon>
        <taxon>Sphingobacteriales</taxon>
        <taxon>Sphingobacteriaceae</taxon>
        <taxon>Pedobacter</taxon>
    </lineage>
</organism>
<dbReference type="GO" id="GO:0005886">
    <property type="term" value="C:plasma membrane"/>
    <property type="evidence" value="ECO:0007669"/>
    <property type="project" value="UniProtKB-SubCell"/>
</dbReference>
<evidence type="ECO:0000313" key="13">
    <source>
        <dbReference type="Proteomes" id="UP001142592"/>
    </source>
</evidence>
<evidence type="ECO:0000256" key="1">
    <source>
        <dbReference type="ARBA" id="ARBA00004651"/>
    </source>
</evidence>
<dbReference type="InterPro" id="IPR050445">
    <property type="entry name" value="Bact_polysacc_biosynth/exp"/>
</dbReference>
<accession>A0A9X3DD54</accession>
<dbReference type="CDD" id="cd05387">
    <property type="entry name" value="BY-kinase"/>
    <property type="match status" value="1"/>
</dbReference>
<dbReference type="InterPro" id="IPR003856">
    <property type="entry name" value="LPS_length_determ_N"/>
</dbReference>
<dbReference type="Pfam" id="PF13807">
    <property type="entry name" value="GNVR"/>
    <property type="match status" value="1"/>
</dbReference>
<comment type="subcellular location">
    <subcellularLocation>
        <location evidence="1">Cell membrane</location>
        <topology evidence="1">Multi-pass membrane protein</topology>
    </subcellularLocation>
</comment>
<keyword evidence="2" id="KW-1003">Cell membrane</keyword>
<reference evidence="12" key="1">
    <citation type="submission" date="2022-11" db="EMBL/GenBank/DDBJ databases">
        <authorList>
            <person name="Graham C."/>
            <person name="Newman J.D."/>
        </authorList>
    </citation>
    <scope>NUCLEOTIDE SEQUENCE</scope>
    <source>
        <strain evidence="12">DSM 19486</strain>
    </source>
</reference>
<sequence>MSTQQAQFTTYIIGETKKSDENWKEILGRYLFHWPLFLIALVFTIALAFVYLKRYKPVYDIKATLIVKDDSKSTNSKGQPLDDIGLTNNAQLIDNEIKVLKSRQLVNEIVNDLGLWVTYYRKDGLFSNSDGLATLDMYKDAPVKFVLLKKTGKLDNEGVKIRIIDAKSFTLYLPDKSTKIASFNEVFTNSFGTWKLIPSRNILQSKDKILFMAISEPETKTLELQQSIDASLSSKLGTAIDLTVSDINDKRGRDILNGLISGYYASSSDEKNRELKNTLDFLDQRLASLNGDLSTAESGIENFKSSKGLTDISSQTKISLENLQANDAKLNEANLQLSVINGIESYVNSGANSNKIPSAIGISDAALSSSIEKLANLQLTHDKMAADMPESNPEFDPINRQIKTTRAMIKESVKNIKSNLLDTRNKLQSYNNKFESSIRDIPTDERQFVNIKRQQSSKENTYTYLLQKREEVAVKYASNLSNNRIVDNAYSEEPKDPKALTYVIAFVFGLGLPIGVIYGRGALSTKIISAQDISDVVEIPVVGELPYEKSAESTTITSNKQNAISEELRALRIKLHYLHGKRETGRVTLVTSSVSKEGKSFISANISKALSLAFKKTVILELDMRKPKVAEYFGLSATHKGLSEYLNGKANIADIIQQVDKNSNLSLISCGSIVDNPSELLEKRELAKLIDKLKEDFDDIIIDSPPAHLVPDAIILSRLSDLTLYVVRQGYTDKKELQFLKQLQNQSQINNIGIVFNSLQRVKYGYGYQYDDSYYSNNNSSFLKPVFGDFKSRF</sequence>
<evidence type="ECO:0000313" key="12">
    <source>
        <dbReference type="EMBL" id="MCX3264030.1"/>
    </source>
</evidence>
<keyword evidence="13" id="KW-1185">Reference proteome</keyword>
<evidence type="ECO:0000256" key="9">
    <source>
        <dbReference type="SAM" id="Phobius"/>
    </source>
</evidence>
<evidence type="ECO:0000259" key="10">
    <source>
        <dbReference type="Pfam" id="PF02706"/>
    </source>
</evidence>
<keyword evidence="5" id="KW-0067">ATP-binding</keyword>
<name>A0A9X3DD54_9SPHI</name>
<feature type="domain" description="Tyrosine-protein kinase G-rich" evidence="11">
    <location>
        <begin position="445"/>
        <end position="520"/>
    </location>
</feature>
<keyword evidence="12" id="KW-0808">Transferase</keyword>
<dbReference type="Gene3D" id="3.40.50.300">
    <property type="entry name" value="P-loop containing nucleotide triphosphate hydrolases"/>
    <property type="match status" value="1"/>
</dbReference>
<dbReference type="PANTHER" id="PTHR32309:SF13">
    <property type="entry name" value="FERRIC ENTEROBACTIN TRANSPORT PROTEIN FEPE"/>
    <property type="match status" value="1"/>
</dbReference>
<dbReference type="RefSeq" id="WP_010599394.1">
    <property type="nucleotide sequence ID" value="NZ_JAPJUH010000002.1"/>
</dbReference>
<keyword evidence="3 9" id="KW-0812">Transmembrane</keyword>
<evidence type="ECO:0000256" key="5">
    <source>
        <dbReference type="ARBA" id="ARBA00022840"/>
    </source>
</evidence>
<dbReference type="InterPro" id="IPR027417">
    <property type="entry name" value="P-loop_NTPase"/>
</dbReference>
<dbReference type="AlphaFoldDB" id="A0A9X3DD54"/>
<dbReference type="EMBL" id="JAPJUH010000002">
    <property type="protein sequence ID" value="MCX3264030.1"/>
    <property type="molecule type" value="Genomic_DNA"/>
</dbReference>
<feature type="domain" description="Polysaccharide chain length determinant N-terminal" evidence="10">
    <location>
        <begin position="32"/>
        <end position="113"/>
    </location>
</feature>
<keyword evidence="7 9" id="KW-0472">Membrane</keyword>
<keyword evidence="6 9" id="KW-1133">Transmembrane helix</keyword>
<evidence type="ECO:0000256" key="2">
    <source>
        <dbReference type="ARBA" id="ARBA00022475"/>
    </source>
</evidence>
<proteinExistence type="predicted"/>
<feature type="transmembrane region" description="Helical" evidence="9">
    <location>
        <begin position="32"/>
        <end position="52"/>
    </location>
</feature>
<feature type="coiled-coil region" evidence="8">
    <location>
        <begin position="265"/>
        <end position="292"/>
    </location>
</feature>
<dbReference type="Proteomes" id="UP001142592">
    <property type="component" value="Unassembled WGS sequence"/>
</dbReference>
<evidence type="ECO:0000256" key="3">
    <source>
        <dbReference type="ARBA" id="ARBA00022692"/>
    </source>
</evidence>
<gene>
    <name evidence="12" type="ORF">OQZ29_04695</name>
</gene>
<dbReference type="GO" id="GO:0005524">
    <property type="term" value="F:ATP binding"/>
    <property type="evidence" value="ECO:0007669"/>
    <property type="project" value="UniProtKB-KW"/>
</dbReference>
<dbReference type="InterPro" id="IPR032807">
    <property type="entry name" value="GNVR"/>
</dbReference>
<dbReference type="PANTHER" id="PTHR32309">
    <property type="entry name" value="TYROSINE-PROTEIN KINASE"/>
    <property type="match status" value="1"/>
</dbReference>
<evidence type="ECO:0000256" key="7">
    <source>
        <dbReference type="ARBA" id="ARBA00023136"/>
    </source>
</evidence>
<dbReference type="GO" id="GO:0004715">
    <property type="term" value="F:non-membrane spanning protein tyrosine kinase activity"/>
    <property type="evidence" value="ECO:0007669"/>
    <property type="project" value="UniProtKB-EC"/>
</dbReference>
<evidence type="ECO:0000256" key="4">
    <source>
        <dbReference type="ARBA" id="ARBA00022741"/>
    </source>
</evidence>
<dbReference type="InterPro" id="IPR005702">
    <property type="entry name" value="Wzc-like_C"/>
</dbReference>
<evidence type="ECO:0000256" key="8">
    <source>
        <dbReference type="SAM" id="Coils"/>
    </source>
</evidence>
<dbReference type="Pfam" id="PF02706">
    <property type="entry name" value="Wzz"/>
    <property type="match status" value="1"/>
</dbReference>
<evidence type="ECO:0000259" key="11">
    <source>
        <dbReference type="Pfam" id="PF13807"/>
    </source>
</evidence>
<dbReference type="NCBIfam" id="TIGR01007">
    <property type="entry name" value="eps_fam"/>
    <property type="match status" value="1"/>
</dbReference>